<evidence type="ECO:0000256" key="5">
    <source>
        <dbReference type="ARBA" id="ARBA00023136"/>
    </source>
</evidence>
<protein>
    <submittedName>
        <fullName evidence="7">Uncharacterized protein</fullName>
    </submittedName>
</protein>
<dbReference type="GO" id="GO:0016020">
    <property type="term" value="C:membrane"/>
    <property type="evidence" value="ECO:0007669"/>
    <property type="project" value="UniProtKB-SubCell"/>
</dbReference>
<sequence>MLDNPDKYPNHPNEALAYEFSHFFGIFLTANAIFIAYAVKRGKAAYVHAEIVLPSFLSGLSWAIAQSPFFVAVNIFLKQSLSLSLLLCRAALLLFGV</sequence>
<evidence type="ECO:0000313" key="7">
    <source>
        <dbReference type="EMBL" id="CAJ0590378.1"/>
    </source>
</evidence>
<gene>
    <name evidence="7" type="ORF">CYNAS_LOCUS2361</name>
</gene>
<comment type="caution">
    <text evidence="7">The sequence shown here is derived from an EMBL/GenBank/DDBJ whole genome shotgun (WGS) entry which is preliminary data.</text>
</comment>
<evidence type="ECO:0000313" key="8">
    <source>
        <dbReference type="Proteomes" id="UP001176961"/>
    </source>
</evidence>
<dbReference type="Pfam" id="PF07857">
    <property type="entry name" value="TMEM144"/>
    <property type="match status" value="1"/>
</dbReference>
<dbReference type="PANTHER" id="PTHR16119">
    <property type="entry name" value="TRANSMEMBRANE PROTEIN 144"/>
    <property type="match status" value="1"/>
</dbReference>
<keyword evidence="4 6" id="KW-1133">Transmembrane helix</keyword>
<keyword evidence="3 6" id="KW-0812">Transmembrane</keyword>
<dbReference type="GO" id="GO:0015144">
    <property type="term" value="F:carbohydrate transmembrane transporter activity"/>
    <property type="evidence" value="ECO:0007669"/>
    <property type="project" value="InterPro"/>
</dbReference>
<evidence type="ECO:0000256" key="3">
    <source>
        <dbReference type="ARBA" id="ARBA00022692"/>
    </source>
</evidence>
<reference evidence="7" key="1">
    <citation type="submission" date="2023-07" db="EMBL/GenBank/DDBJ databases">
        <authorList>
            <consortium name="CYATHOMIX"/>
        </authorList>
    </citation>
    <scope>NUCLEOTIDE SEQUENCE</scope>
    <source>
        <strain evidence="7">N/A</strain>
    </source>
</reference>
<dbReference type="Proteomes" id="UP001176961">
    <property type="component" value="Unassembled WGS sequence"/>
</dbReference>
<dbReference type="AlphaFoldDB" id="A0AA36GGN1"/>
<keyword evidence="8" id="KW-1185">Reference proteome</keyword>
<feature type="transmembrane region" description="Helical" evidence="6">
    <location>
        <begin position="20"/>
        <end position="39"/>
    </location>
</feature>
<proteinExistence type="inferred from homology"/>
<dbReference type="PANTHER" id="PTHR16119:SF17">
    <property type="entry name" value="TRANSMEMBRANE PROTEIN 144"/>
    <property type="match status" value="1"/>
</dbReference>
<organism evidence="7 8">
    <name type="scientific">Cylicocyclus nassatus</name>
    <name type="common">Nematode worm</name>
    <dbReference type="NCBI Taxonomy" id="53992"/>
    <lineage>
        <taxon>Eukaryota</taxon>
        <taxon>Metazoa</taxon>
        <taxon>Ecdysozoa</taxon>
        <taxon>Nematoda</taxon>
        <taxon>Chromadorea</taxon>
        <taxon>Rhabditida</taxon>
        <taxon>Rhabditina</taxon>
        <taxon>Rhabditomorpha</taxon>
        <taxon>Strongyloidea</taxon>
        <taxon>Strongylidae</taxon>
        <taxon>Cylicocyclus</taxon>
    </lineage>
</organism>
<comment type="subcellular location">
    <subcellularLocation>
        <location evidence="1">Membrane</location>
        <topology evidence="1">Multi-pass membrane protein</topology>
    </subcellularLocation>
</comment>
<name>A0AA36GGN1_CYLNA</name>
<dbReference type="InterPro" id="IPR010651">
    <property type="entry name" value="Sugar_transport"/>
</dbReference>
<evidence type="ECO:0000256" key="4">
    <source>
        <dbReference type="ARBA" id="ARBA00022989"/>
    </source>
</evidence>
<comment type="similarity">
    <text evidence="2">Belongs to the TMEM144 family.</text>
</comment>
<keyword evidence="5 6" id="KW-0472">Membrane</keyword>
<feature type="transmembrane region" description="Helical" evidence="6">
    <location>
        <begin position="51"/>
        <end position="69"/>
    </location>
</feature>
<dbReference type="EMBL" id="CATQJL010000001">
    <property type="protein sequence ID" value="CAJ0590378.1"/>
    <property type="molecule type" value="Genomic_DNA"/>
</dbReference>
<evidence type="ECO:0000256" key="1">
    <source>
        <dbReference type="ARBA" id="ARBA00004141"/>
    </source>
</evidence>
<dbReference type="InterPro" id="IPR012435">
    <property type="entry name" value="TMEM144"/>
</dbReference>
<accession>A0AA36GGN1</accession>
<evidence type="ECO:0000256" key="6">
    <source>
        <dbReference type="SAM" id="Phobius"/>
    </source>
</evidence>
<evidence type="ECO:0000256" key="2">
    <source>
        <dbReference type="ARBA" id="ARBA00005731"/>
    </source>
</evidence>